<evidence type="ECO:0000313" key="1">
    <source>
        <dbReference type="EMBL" id="CAG9324789.1"/>
    </source>
</evidence>
<dbReference type="Proteomes" id="UP001162131">
    <property type="component" value="Unassembled WGS sequence"/>
</dbReference>
<protein>
    <recommendedName>
        <fullName evidence="3">Glutaredoxin domain-containing protein</fullName>
    </recommendedName>
</protein>
<dbReference type="InterPro" id="IPR036249">
    <property type="entry name" value="Thioredoxin-like_sf"/>
</dbReference>
<evidence type="ECO:0000313" key="2">
    <source>
        <dbReference type="Proteomes" id="UP001162131"/>
    </source>
</evidence>
<comment type="caution">
    <text evidence="1">The sequence shown here is derived from an EMBL/GenBank/DDBJ whole genome shotgun (WGS) entry which is preliminary data.</text>
</comment>
<keyword evidence="2" id="KW-1185">Reference proteome</keyword>
<organism evidence="1 2">
    <name type="scientific">Blepharisma stoltei</name>
    <dbReference type="NCBI Taxonomy" id="1481888"/>
    <lineage>
        <taxon>Eukaryota</taxon>
        <taxon>Sar</taxon>
        <taxon>Alveolata</taxon>
        <taxon>Ciliophora</taxon>
        <taxon>Postciliodesmatophora</taxon>
        <taxon>Heterotrichea</taxon>
        <taxon>Heterotrichida</taxon>
        <taxon>Blepharismidae</taxon>
        <taxon>Blepharisma</taxon>
    </lineage>
</organism>
<dbReference type="Gene3D" id="3.40.30.10">
    <property type="entry name" value="Glutaredoxin"/>
    <property type="match status" value="1"/>
</dbReference>
<dbReference type="EMBL" id="CAJZBQ010000036">
    <property type="protein sequence ID" value="CAG9324789.1"/>
    <property type="molecule type" value="Genomic_DNA"/>
</dbReference>
<name>A0AAU9J9F8_9CILI</name>
<evidence type="ECO:0008006" key="3">
    <source>
        <dbReference type="Google" id="ProtNLM"/>
    </source>
</evidence>
<gene>
    <name evidence="1" type="ORF">BSTOLATCC_MIC36569</name>
</gene>
<sequence length="166" mass="18877">MGSSNSVPSTKSHFNSLLTEEQLSALRIQRAWKTKSKEKPKNCITTLVFSSMSGNRLMNSKTEWIRTILIAKGVEFKEIDLSKEKHQIEAWKRDLLPILLVENICIGGIDQIQLLEDRNLLTPILLARFRTHCLSCGTRKADGETCPHCGKKYKFFELDGEENAIL</sequence>
<accession>A0AAU9J9F8</accession>
<dbReference type="SUPFAM" id="SSF52833">
    <property type="entry name" value="Thioredoxin-like"/>
    <property type="match status" value="1"/>
</dbReference>
<reference evidence="1" key="1">
    <citation type="submission" date="2021-09" db="EMBL/GenBank/DDBJ databases">
        <authorList>
            <consortium name="AG Swart"/>
            <person name="Singh M."/>
            <person name="Singh A."/>
            <person name="Seah K."/>
            <person name="Emmerich C."/>
        </authorList>
    </citation>
    <scope>NUCLEOTIDE SEQUENCE</scope>
    <source>
        <strain evidence="1">ATCC30299</strain>
    </source>
</reference>
<dbReference type="AlphaFoldDB" id="A0AAU9J9F8"/>
<proteinExistence type="predicted"/>